<dbReference type="Proteomes" id="UP000243015">
    <property type="component" value="Unassembled WGS sequence"/>
</dbReference>
<evidence type="ECO:0000313" key="2">
    <source>
        <dbReference type="EMBL" id="OAL67803.1"/>
    </source>
</evidence>
<sequence>MRQGQGAGILAGRNLPCLRSRETRTPSGVSHKNVFNSPLSWASRKPTASKRLAAAAAAAAAAAPLSLASRLPPPVHIAIYSTPCYGPIQADAAAGCEEDAQTAHESDNPDAQVNVSSPSCHRRLHLVSSRARPNQP</sequence>
<proteinExistence type="predicted"/>
<protein>
    <submittedName>
        <fullName evidence="2">Uncharacterized protein</fullName>
    </submittedName>
</protein>
<accession>A0A178F8A3</accession>
<organism evidence="2 3">
    <name type="scientific">Trichophyton rubrum</name>
    <name type="common">Athlete's foot fungus</name>
    <name type="synonym">Epidermophyton rubrum</name>
    <dbReference type="NCBI Taxonomy" id="5551"/>
    <lineage>
        <taxon>Eukaryota</taxon>
        <taxon>Fungi</taxon>
        <taxon>Dikarya</taxon>
        <taxon>Ascomycota</taxon>
        <taxon>Pezizomycotina</taxon>
        <taxon>Eurotiomycetes</taxon>
        <taxon>Eurotiomycetidae</taxon>
        <taxon>Onygenales</taxon>
        <taxon>Arthrodermataceae</taxon>
        <taxon>Trichophyton</taxon>
    </lineage>
</organism>
<reference evidence="2 3" key="1">
    <citation type="submission" date="2016-05" db="EMBL/GenBank/DDBJ databases">
        <title>Genome sequencing of Trichophyton rubrum CMCC(F)T1i isolated from hair.</title>
        <authorList>
            <person name="Zhan P."/>
            <person name="Tao Y."/>
            <person name="Liu W."/>
        </authorList>
    </citation>
    <scope>NUCLEOTIDE SEQUENCE [LARGE SCALE GENOMIC DNA]</scope>
    <source>
        <strain evidence="3">CMCC(F)T1i</strain>
    </source>
</reference>
<name>A0A178F8A3_TRIRU</name>
<evidence type="ECO:0000256" key="1">
    <source>
        <dbReference type="SAM" id="MobiDB-lite"/>
    </source>
</evidence>
<gene>
    <name evidence="2" type="ORF">A7C99_0934</name>
</gene>
<evidence type="ECO:0000313" key="3">
    <source>
        <dbReference type="Proteomes" id="UP000243015"/>
    </source>
</evidence>
<dbReference type="AlphaFoldDB" id="A0A178F8A3"/>
<feature type="region of interest" description="Disordered" evidence="1">
    <location>
        <begin position="96"/>
        <end position="136"/>
    </location>
</feature>
<comment type="caution">
    <text evidence="2">The sequence shown here is derived from an EMBL/GenBank/DDBJ whole genome shotgun (WGS) entry which is preliminary data.</text>
</comment>
<feature type="compositionally biased region" description="Polar residues" evidence="1">
    <location>
        <begin position="109"/>
        <end position="119"/>
    </location>
</feature>
<dbReference type="EMBL" id="LHPM01000009">
    <property type="protein sequence ID" value="OAL67803.1"/>
    <property type="molecule type" value="Genomic_DNA"/>
</dbReference>